<dbReference type="Pfam" id="PF00067">
    <property type="entry name" value="p450"/>
    <property type="match status" value="1"/>
</dbReference>
<evidence type="ECO:0000256" key="2">
    <source>
        <dbReference type="RuleBase" id="RU000461"/>
    </source>
</evidence>
<dbReference type="PRINTS" id="PR00359">
    <property type="entry name" value="BP450"/>
</dbReference>
<dbReference type="PROSITE" id="PS00086">
    <property type="entry name" value="CYTOCHROME_P450"/>
    <property type="match status" value="1"/>
</dbReference>
<dbReference type="PANTHER" id="PTHR46696:SF1">
    <property type="entry name" value="CYTOCHROME P450 YJIB-RELATED"/>
    <property type="match status" value="1"/>
</dbReference>
<dbReference type="GO" id="GO:0004497">
    <property type="term" value="F:monooxygenase activity"/>
    <property type="evidence" value="ECO:0007669"/>
    <property type="project" value="UniProtKB-KW"/>
</dbReference>
<evidence type="ECO:0000313" key="4">
    <source>
        <dbReference type="Proteomes" id="UP000319818"/>
    </source>
</evidence>
<keyword evidence="2" id="KW-0408">Iron</keyword>
<dbReference type="CDD" id="cd00302">
    <property type="entry name" value="cytochrome_P450"/>
    <property type="match status" value="1"/>
</dbReference>
<dbReference type="PANTHER" id="PTHR46696">
    <property type="entry name" value="P450, PUTATIVE (EUROFUNG)-RELATED"/>
    <property type="match status" value="1"/>
</dbReference>
<accession>A0A543FYI5</accession>
<dbReference type="AlphaFoldDB" id="A0A543FYI5"/>
<dbReference type="SUPFAM" id="SSF48264">
    <property type="entry name" value="Cytochrome P450"/>
    <property type="match status" value="1"/>
</dbReference>
<gene>
    <name evidence="3" type="ORF">FB388_6154</name>
</gene>
<dbReference type="GO" id="GO:0016705">
    <property type="term" value="F:oxidoreductase activity, acting on paired donors, with incorporation or reduction of molecular oxygen"/>
    <property type="evidence" value="ECO:0007669"/>
    <property type="project" value="InterPro"/>
</dbReference>
<dbReference type="InterPro" id="IPR017972">
    <property type="entry name" value="Cyt_P450_CS"/>
</dbReference>
<dbReference type="Gene3D" id="1.10.630.10">
    <property type="entry name" value="Cytochrome P450"/>
    <property type="match status" value="1"/>
</dbReference>
<dbReference type="InterPro" id="IPR001128">
    <property type="entry name" value="Cyt_P450"/>
</dbReference>
<comment type="caution">
    <text evidence="3">The sequence shown here is derived from an EMBL/GenBank/DDBJ whole genome shotgun (WGS) entry which is preliminary data.</text>
</comment>
<comment type="similarity">
    <text evidence="1 2">Belongs to the cytochrome P450 family.</text>
</comment>
<dbReference type="GO" id="GO:0005506">
    <property type="term" value="F:iron ion binding"/>
    <property type="evidence" value="ECO:0007669"/>
    <property type="project" value="InterPro"/>
</dbReference>
<dbReference type="RefSeq" id="WP_142105562.1">
    <property type="nucleotide sequence ID" value="NZ_VFPH01000002.1"/>
</dbReference>
<dbReference type="OrthoDB" id="502624at2"/>
<dbReference type="InterPro" id="IPR036396">
    <property type="entry name" value="Cyt_P450_sf"/>
</dbReference>
<organism evidence="3 4">
    <name type="scientific">Pseudonocardia cypriaca</name>
    <dbReference type="NCBI Taxonomy" id="882449"/>
    <lineage>
        <taxon>Bacteria</taxon>
        <taxon>Bacillati</taxon>
        <taxon>Actinomycetota</taxon>
        <taxon>Actinomycetes</taxon>
        <taxon>Pseudonocardiales</taxon>
        <taxon>Pseudonocardiaceae</taxon>
        <taxon>Pseudonocardia</taxon>
    </lineage>
</organism>
<protein>
    <submittedName>
        <fullName evidence="3">Cytochrome P450</fullName>
    </submittedName>
</protein>
<evidence type="ECO:0000313" key="3">
    <source>
        <dbReference type="EMBL" id="TQM38906.1"/>
    </source>
</evidence>
<keyword evidence="2" id="KW-0479">Metal-binding</keyword>
<keyword evidence="4" id="KW-1185">Reference proteome</keyword>
<dbReference type="EMBL" id="VFPH01000002">
    <property type="protein sequence ID" value="TQM38906.1"/>
    <property type="molecule type" value="Genomic_DNA"/>
</dbReference>
<reference evidence="3 4" key="1">
    <citation type="submission" date="2019-06" db="EMBL/GenBank/DDBJ databases">
        <title>Sequencing the genomes of 1000 actinobacteria strains.</title>
        <authorList>
            <person name="Klenk H.-P."/>
        </authorList>
    </citation>
    <scope>NUCLEOTIDE SEQUENCE [LARGE SCALE GENOMIC DNA]</scope>
    <source>
        <strain evidence="3 4">DSM 45511</strain>
    </source>
</reference>
<sequence length="371" mass="39399">MTAWERRVRLAAHPVAYPLVRAVARIGPVVRVPRVGVVVSDAALARAVLTDTAFTKTGPGSPADLWTPVVGPSVLLNMDGAEHAELRRRLADLFTPRAVADLVGRAPLVLERPLDLVAMTRRLAGAVIAELVGLDPGLAAGPAFAAATAVTGQVRLARPRLTASQIATARAAMAELTGPAEAAYRAGDPATVPGRMRSLGLSEHEARGAVAAFVLTGTETLVSFVPRLVALLLDTGWLDRLAADRSRTDDAVAEALRVTVPSPVMLRSVAVPARIGHLDVRPGERVVIATVSAARALGGFDPDRPHPPELRRLWFGAGPHFCLGMPLAMAEIRTVLDAVLAAHRERPWRIVRRRAAFGVLVPAYRELVLDA</sequence>
<keyword evidence="2" id="KW-0560">Oxidoreductase</keyword>
<keyword evidence="2" id="KW-0349">Heme</keyword>
<name>A0A543FYI5_9PSEU</name>
<dbReference type="Proteomes" id="UP000319818">
    <property type="component" value="Unassembled WGS sequence"/>
</dbReference>
<dbReference type="InterPro" id="IPR002397">
    <property type="entry name" value="Cyt_P450_B"/>
</dbReference>
<proteinExistence type="inferred from homology"/>
<evidence type="ECO:0000256" key="1">
    <source>
        <dbReference type="ARBA" id="ARBA00010617"/>
    </source>
</evidence>
<keyword evidence="2" id="KW-0503">Monooxygenase</keyword>
<dbReference type="GO" id="GO:0020037">
    <property type="term" value="F:heme binding"/>
    <property type="evidence" value="ECO:0007669"/>
    <property type="project" value="InterPro"/>
</dbReference>